<dbReference type="AlphaFoldDB" id="A0A0L8GNL5"/>
<gene>
    <name evidence="1" type="ORF">OCBIM_22030544mg</name>
</gene>
<reference evidence="1" key="1">
    <citation type="submission" date="2015-07" db="EMBL/GenBank/DDBJ databases">
        <title>MeaNS - Measles Nucleotide Surveillance Program.</title>
        <authorList>
            <person name="Tran T."/>
            <person name="Druce J."/>
        </authorList>
    </citation>
    <scope>NUCLEOTIDE SEQUENCE</scope>
    <source>
        <strain evidence="1">UCB-OBI-ISO-001</strain>
        <tissue evidence="1">Gonad</tissue>
    </source>
</reference>
<organism evidence="1">
    <name type="scientific">Octopus bimaculoides</name>
    <name type="common">California two-spotted octopus</name>
    <dbReference type="NCBI Taxonomy" id="37653"/>
    <lineage>
        <taxon>Eukaryota</taxon>
        <taxon>Metazoa</taxon>
        <taxon>Spiralia</taxon>
        <taxon>Lophotrochozoa</taxon>
        <taxon>Mollusca</taxon>
        <taxon>Cephalopoda</taxon>
        <taxon>Coleoidea</taxon>
        <taxon>Octopodiformes</taxon>
        <taxon>Octopoda</taxon>
        <taxon>Incirrata</taxon>
        <taxon>Octopodidae</taxon>
        <taxon>Octopus</taxon>
    </lineage>
</organism>
<accession>A0A0L8GNL5</accession>
<evidence type="ECO:0000313" key="1">
    <source>
        <dbReference type="EMBL" id="KOF78598.1"/>
    </source>
</evidence>
<protein>
    <submittedName>
        <fullName evidence="1">Uncharacterized protein</fullName>
    </submittedName>
</protein>
<name>A0A0L8GNL5_OCTBM</name>
<sequence>MFSLCMVLERSGIAVATMCGSSRLENCSQVLRSTLPFPRSILVSPCGYT</sequence>
<dbReference type="EMBL" id="KQ421018">
    <property type="protein sequence ID" value="KOF78598.1"/>
    <property type="molecule type" value="Genomic_DNA"/>
</dbReference>
<proteinExistence type="predicted"/>